<dbReference type="Proteomes" id="UP001437256">
    <property type="component" value="Unassembled WGS sequence"/>
</dbReference>
<dbReference type="InterPro" id="IPR029058">
    <property type="entry name" value="AB_hydrolase_fold"/>
</dbReference>
<sequence length="334" mass="37607">MDDSLYKDLAVSRGYNYHYYSSAPSGNSTKPTLVFVHGFGIGSKDWRHQVDFFVSQGYRVLVPDMLGYAGSSVVNGVDFNALKYSLLVKDIVEIMDKERVNDAVFVAQGGGSPILSRLTQLYPQRVRAAAFLSVPYTPPNPSFNYTKELKREKAKYGHELTGFHDFYANDAAVVKIVATHFDAFFTILYPNDPKSWAEIYGPLGKLREYILSKKILPSPSWFPSEEDKQFQYDRQHEQGRKDQYAYSKAIVSGLQAEDDAAIPADRYTIPASIPVLFGAALDDYVSLATEGKDLTQKYCKNATIRDFKTGHWVQLQRPGDVNEVLGGWFRVLGF</sequence>
<dbReference type="Pfam" id="PF00561">
    <property type="entry name" value="Abhydrolase_1"/>
    <property type="match status" value="1"/>
</dbReference>
<dbReference type="SUPFAM" id="SSF53474">
    <property type="entry name" value="alpha/beta-Hydrolases"/>
    <property type="match status" value="1"/>
</dbReference>
<dbReference type="Gene3D" id="3.40.50.1820">
    <property type="entry name" value="alpha/beta hydrolase"/>
    <property type="match status" value="1"/>
</dbReference>
<protein>
    <recommendedName>
        <fullName evidence="3">AB hydrolase-1 domain-containing protein</fullName>
    </recommendedName>
</protein>
<dbReference type="PRINTS" id="PR00412">
    <property type="entry name" value="EPOXHYDRLASE"/>
</dbReference>
<proteinExistence type="inferred from homology"/>
<evidence type="ECO:0000256" key="1">
    <source>
        <dbReference type="ARBA" id="ARBA00022801"/>
    </source>
</evidence>
<feature type="domain" description="AB hydrolase-1" evidence="3">
    <location>
        <begin position="31"/>
        <end position="318"/>
    </location>
</feature>
<dbReference type="EMBL" id="JBBXMP010000076">
    <property type="protein sequence ID" value="KAL0063623.1"/>
    <property type="molecule type" value="Genomic_DNA"/>
</dbReference>
<evidence type="ECO:0000313" key="5">
    <source>
        <dbReference type="Proteomes" id="UP001437256"/>
    </source>
</evidence>
<name>A0ABR2ZQD2_9AGAR</name>
<reference evidence="4 5" key="1">
    <citation type="submission" date="2024-05" db="EMBL/GenBank/DDBJ databases">
        <title>A draft genome resource for the thread blight pathogen Marasmius tenuissimus strain MS-2.</title>
        <authorList>
            <person name="Yulfo-Soto G.E."/>
            <person name="Baruah I.K."/>
            <person name="Amoako-Attah I."/>
            <person name="Bukari Y."/>
            <person name="Meinhardt L.W."/>
            <person name="Bailey B.A."/>
            <person name="Cohen S.P."/>
        </authorList>
    </citation>
    <scope>NUCLEOTIDE SEQUENCE [LARGE SCALE GENOMIC DNA]</scope>
    <source>
        <strain evidence="4 5">MS-2</strain>
    </source>
</reference>
<evidence type="ECO:0000313" key="4">
    <source>
        <dbReference type="EMBL" id="KAL0063623.1"/>
    </source>
</evidence>
<comment type="similarity">
    <text evidence="2">Belongs to the AB hydrolase superfamily. Epoxide hydrolase family.</text>
</comment>
<dbReference type="InterPro" id="IPR000073">
    <property type="entry name" value="AB_hydrolase_1"/>
</dbReference>
<gene>
    <name evidence="4" type="ORF">AAF712_009421</name>
</gene>
<keyword evidence="1" id="KW-0378">Hydrolase</keyword>
<evidence type="ECO:0000259" key="3">
    <source>
        <dbReference type="Pfam" id="PF00561"/>
    </source>
</evidence>
<dbReference type="PANTHER" id="PTHR43329">
    <property type="entry name" value="EPOXIDE HYDROLASE"/>
    <property type="match status" value="1"/>
</dbReference>
<keyword evidence="5" id="KW-1185">Reference proteome</keyword>
<dbReference type="InterPro" id="IPR000639">
    <property type="entry name" value="Epox_hydrolase-like"/>
</dbReference>
<accession>A0ABR2ZQD2</accession>
<comment type="caution">
    <text evidence="4">The sequence shown here is derived from an EMBL/GenBank/DDBJ whole genome shotgun (WGS) entry which is preliminary data.</text>
</comment>
<organism evidence="4 5">
    <name type="scientific">Marasmius tenuissimus</name>
    <dbReference type="NCBI Taxonomy" id="585030"/>
    <lineage>
        <taxon>Eukaryota</taxon>
        <taxon>Fungi</taxon>
        <taxon>Dikarya</taxon>
        <taxon>Basidiomycota</taxon>
        <taxon>Agaricomycotina</taxon>
        <taxon>Agaricomycetes</taxon>
        <taxon>Agaricomycetidae</taxon>
        <taxon>Agaricales</taxon>
        <taxon>Marasmiineae</taxon>
        <taxon>Marasmiaceae</taxon>
        <taxon>Marasmius</taxon>
    </lineage>
</organism>
<evidence type="ECO:0000256" key="2">
    <source>
        <dbReference type="ARBA" id="ARBA00038334"/>
    </source>
</evidence>